<dbReference type="Pfam" id="PF01791">
    <property type="entry name" value="DeoC"/>
    <property type="match status" value="1"/>
</dbReference>
<dbReference type="InterPro" id="IPR002915">
    <property type="entry name" value="DeoC/FbaB/LacD_aldolase"/>
</dbReference>
<feature type="active site" description="Schiff-base intermediate with acetaldehyde" evidence="7">
    <location>
        <position position="151"/>
    </location>
</feature>
<reference evidence="8 9" key="1">
    <citation type="journal article" date="2013" name="Genome Biol. Evol.">
        <title>Complete genomes of two dipteran-associated spiroplasmas provided insights into the origin, dynamics, and impacts of viral invasion in spiroplasma.</title>
        <authorList>
            <person name="Ku C."/>
            <person name="Lo W.S."/>
            <person name="Chen L.L."/>
            <person name="Kuo C.H."/>
        </authorList>
    </citation>
    <scope>NUCLEOTIDE SEQUENCE [LARGE SCALE GENOMIC DNA]</scope>
    <source>
        <strain evidence="8 9">DF-1</strain>
    </source>
</reference>
<comment type="subcellular location">
    <subcellularLocation>
        <location evidence="7">Cytoplasm</location>
    </subcellularLocation>
</comment>
<organism evidence="8 9">
    <name type="scientific">Spiroplasma chrysopicola DF-1</name>
    <dbReference type="NCBI Taxonomy" id="1276227"/>
    <lineage>
        <taxon>Bacteria</taxon>
        <taxon>Bacillati</taxon>
        <taxon>Mycoplasmatota</taxon>
        <taxon>Mollicutes</taxon>
        <taxon>Entomoplasmatales</taxon>
        <taxon>Spiroplasmataceae</taxon>
        <taxon>Spiroplasma</taxon>
    </lineage>
</organism>
<proteinExistence type="inferred from homology"/>
<protein>
    <recommendedName>
        <fullName evidence="7">Deoxyribose-phosphate aldolase</fullName>
        <shortName evidence="7">DERA</shortName>
        <ecNumber evidence="7">4.1.2.4</ecNumber>
    </recommendedName>
    <alternativeName>
        <fullName evidence="7">2-deoxy-D-ribose 5-phosphate aldolase</fullName>
    </alternativeName>
    <alternativeName>
        <fullName evidence="7">Phosphodeoxyriboaldolase</fullName>
        <shortName evidence="7">Deoxyriboaldolase</shortName>
    </alternativeName>
</protein>
<name>R4U431_9MOLU</name>
<keyword evidence="9" id="KW-1185">Reference proteome</keyword>
<dbReference type="GO" id="GO:0004139">
    <property type="term" value="F:deoxyribose-phosphate aldolase activity"/>
    <property type="evidence" value="ECO:0007669"/>
    <property type="project" value="UniProtKB-UniRule"/>
</dbReference>
<evidence type="ECO:0000256" key="3">
    <source>
        <dbReference type="ARBA" id="ARBA00023239"/>
    </source>
</evidence>
<dbReference type="HOGENOM" id="CLU_053595_0_1_14"/>
<dbReference type="EMBL" id="CP005077">
    <property type="protein sequence ID" value="AGM25308.1"/>
    <property type="molecule type" value="Genomic_DNA"/>
</dbReference>
<comment type="similarity">
    <text evidence="1 7">Belongs to the DeoC/FbaB aldolase family. DeoC type 1 subfamily.</text>
</comment>
<evidence type="ECO:0000256" key="5">
    <source>
        <dbReference type="ARBA" id="ARBA00048791"/>
    </source>
</evidence>
<dbReference type="GO" id="GO:0006018">
    <property type="term" value="P:2-deoxyribose 1-phosphate catabolic process"/>
    <property type="evidence" value="ECO:0007669"/>
    <property type="project" value="UniProtKB-UniRule"/>
</dbReference>
<dbReference type="STRING" id="1276227.SCHRY_v1c07320"/>
<dbReference type="Gene3D" id="3.20.20.70">
    <property type="entry name" value="Aldolase class I"/>
    <property type="match status" value="1"/>
</dbReference>
<accession>R4U431</accession>
<evidence type="ECO:0000313" key="8">
    <source>
        <dbReference type="EMBL" id="AGM25308.1"/>
    </source>
</evidence>
<dbReference type="AlphaFoldDB" id="R4U431"/>
<feature type="active site" description="Proton donor/acceptor" evidence="7">
    <location>
        <position position="89"/>
    </location>
</feature>
<dbReference type="UniPathway" id="UPA00002">
    <property type="reaction ID" value="UER00468"/>
</dbReference>
<evidence type="ECO:0000256" key="2">
    <source>
        <dbReference type="ARBA" id="ARBA00022490"/>
    </source>
</evidence>
<dbReference type="HAMAP" id="MF_00114">
    <property type="entry name" value="DeoC_type1"/>
    <property type="match status" value="1"/>
</dbReference>
<dbReference type="Proteomes" id="UP000013964">
    <property type="component" value="Chromosome"/>
</dbReference>
<dbReference type="SMART" id="SM01133">
    <property type="entry name" value="DeoC"/>
    <property type="match status" value="1"/>
</dbReference>
<evidence type="ECO:0000313" key="9">
    <source>
        <dbReference type="Proteomes" id="UP000013964"/>
    </source>
</evidence>
<dbReference type="InterPro" id="IPR028581">
    <property type="entry name" value="DeoC_typeI"/>
</dbReference>
<evidence type="ECO:0000256" key="7">
    <source>
        <dbReference type="HAMAP-Rule" id="MF_00114"/>
    </source>
</evidence>
<sequence>MKLNKYIDHTLLKPEATAKEINILCKEALKFDFASVCINPTYVKLAATLLKNSDVKVCTVIGFPLGANTTPTKVFEITNALENGADEIDMVMNISAFKSQDFNTVRTDIANCKAVLKNNVLKVIIETCLLTKEEIVLASQIVLQAGADFVKTSTGFNKGGATVEDVKLMATTVGDQIKVKAAGGVRTKEDALEMIAAGASRIGTSGGVAIVQNQQHNDGY</sequence>
<dbReference type="OrthoDB" id="9778711at2"/>
<keyword evidence="3 7" id="KW-0456">Lyase</keyword>
<comment type="catalytic activity">
    <reaction evidence="5 7">
        <text>2-deoxy-D-ribose 5-phosphate = D-glyceraldehyde 3-phosphate + acetaldehyde</text>
        <dbReference type="Rhea" id="RHEA:12821"/>
        <dbReference type="ChEBI" id="CHEBI:15343"/>
        <dbReference type="ChEBI" id="CHEBI:59776"/>
        <dbReference type="ChEBI" id="CHEBI:62877"/>
        <dbReference type="EC" id="4.1.2.4"/>
    </reaction>
</comment>
<dbReference type="GO" id="GO:0009264">
    <property type="term" value="P:deoxyribonucleotide catabolic process"/>
    <property type="evidence" value="ECO:0007669"/>
    <property type="project" value="UniProtKB-UniRule"/>
</dbReference>
<comment type="pathway">
    <text evidence="7">Carbohydrate degradation; 2-deoxy-D-ribose 1-phosphate degradation; D-glyceraldehyde 3-phosphate and acetaldehyde from 2-deoxy-alpha-D-ribose 1-phosphate: step 2/2.</text>
</comment>
<dbReference type="PIRSF" id="PIRSF001357">
    <property type="entry name" value="DeoC"/>
    <property type="match status" value="1"/>
</dbReference>
<evidence type="ECO:0000256" key="4">
    <source>
        <dbReference type="ARBA" id="ARBA00023270"/>
    </source>
</evidence>
<dbReference type="PANTHER" id="PTHR10889">
    <property type="entry name" value="DEOXYRIBOSE-PHOSPHATE ALDOLASE"/>
    <property type="match status" value="1"/>
</dbReference>
<dbReference type="PANTHER" id="PTHR10889:SF1">
    <property type="entry name" value="DEOXYRIBOSE-PHOSPHATE ALDOLASE"/>
    <property type="match status" value="1"/>
</dbReference>
<gene>
    <name evidence="7 8" type="primary">deoC</name>
    <name evidence="8" type="ORF">SCHRY_v1c07320</name>
</gene>
<dbReference type="PATRIC" id="fig|1276227.3.peg.737"/>
<dbReference type="EC" id="4.1.2.4" evidence="7"/>
<dbReference type="InterPro" id="IPR013785">
    <property type="entry name" value="Aldolase_TIM"/>
</dbReference>
<evidence type="ECO:0000256" key="6">
    <source>
        <dbReference type="ARBA" id="ARBA00056337"/>
    </source>
</evidence>
<dbReference type="CDD" id="cd00959">
    <property type="entry name" value="DeoC"/>
    <property type="match status" value="1"/>
</dbReference>
<dbReference type="GO" id="GO:0005737">
    <property type="term" value="C:cytoplasm"/>
    <property type="evidence" value="ECO:0007669"/>
    <property type="project" value="UniProtKB-SubCell"/>
</dbReference>
<dbReference type="SUPFAM" id="SSF51569">
    <property type="entry name" value="Aldolase"/>
    <property type="match status" value="1"/>
</dbReference>
<dbReference type="FunFam" id="3.20.20.70:FF:000044">
    <property type="entry name" value="Deoxyribose-phosphate aldolase"/>
    <property type="match status" value="1"/>
</dbReference>
<dbReference type="RefSeq" id="WP_016339132.1">
    <property type="nucleotide sequence ID" value="NC_021280.1"/>
</dbReference>
<keyword evidence="4 7" id="KW-0704">Schiff base</keyword>
<comment type="function">
    <text evidence="6 7">Catalyzes a reversible aldol reaction between acetaldehyde and D-glyceraldehyde 3-phosphate to generate 2-deoxy-D-ribose 5-phosphate.</text>
</comment>
<evidence type="ECO:0000256" key="1">
    <source>
        <dbReference type="ARBA" id="ARBA00010936"/>
    </source>
</evidence>
<dbReference type="KEGG" id="scr:SCHRY_v1c07320"/>
<dbReference type="InterPro" id="IPR011343">
    <property type="entry name" value="DeoC"/>
</dbReference>
<dbReference type="NCBIfam" id="TIGR00126">
    <property type="entry name" value="deoC"/>
    <property type="match status" value="1"/>
</dbReference>
<dbReference type="GO" id="GO:0016052">
    <property type="term" value="P:carbohydrate catabolic process"/>
    <property type="evidence" value="ECO:0007669"/>
    <property type="project" value="TreeGrafter"/>
</dbReference>
<dbReference type="eggNOG" id="COG0274">
    <property type="taxonomic scope" value="Bacteria"/>
</dbReference>
<feature type="active site" description="Proton donor/acceptor" evidence="7">
    <location>
        <position position="180"/>
    </location>
</feature>
<keyword evidence="2 7" id="KW-0963">Cytoplasm</keyword>